<protein>
    <submittedName>
        <fullName evidence="2">Uncharacterized protein</fullName>
    </submittedName>
</protein>
<sequence length="53" mass="6163">MNRRLPPHCRKTADTGAAQEKKEDDRKKQQQKMRTHILLLPDTQEAFTSQKTG</sequence>
<reference evidence="2 3" key="1">
    <citation type="submission" date="2011-01" db="EMBL/GenBank/DDBJ databases">
        <authorList>
            <person name="Muzny D."/>
            <person name="Qin X."/>
            <person name="Deng J."/>
            <person name="Jiang H."/>
            <person name="Liu Y."/>
            <person name="Qu J."/>
            <person name="Song X.-Z."/>
            <person name="Zhang L."/>
            <person name="Thornton R."/>
            <person name="Coyle M."/>
            <person name="Francisco L."/>
            <person name="Jackson L."/>
            <person name="Javaid M."/>
            <person name="Korchina V."/>
            <person name="Kovar C."/>
            <person name="Mata R."/>
            <person name="Mathew T."/>
            <person name="Ngo R."/>
            <person name="Nguyen L."/>
            <person name="Nguyen N."/>
            <person name="Okwuonu G."/>
            <person name="Ongeri F."/>
            <person name="Pham C."/>
            <person name="Simmons D."/>
            <person name="Wilczek-Boney K."/>
            <person name="Hale W."/>
            <person name="Jakkamsetti A."/>
            <person name="Pham P."/>
            <person name="Ruth R."/>
            <person name="San Lucas F."/>
            <person name="Warren J."/>
            <person name="Zhang J."/>
            <person name="Zhao Z."/>
            <person name="Zhou C."/>
            <person name="Zhu D."/>
            <person name="Lee S."/>
            <person name="Bess C."/>
            <person name="Blankenburg K."/>
            <person name="Forbes L."/>
            <person name="Fu Q."/>
            <person name="Gubbala S."/>
            <person name="Hirani K."/>
            <person name="Jayaseelan J.C."/>
            <person name="Lara F."/>
            <person name="Munidasa M."/>
            <person name="Palculict T."/>
            <person name="Patil S."/>
            <person name="Pu L.-L."/>
            <person name="Saada N."/>
            <person name="Tang L."/>
            <person name="Weissenberger G."/>
            <person name="Zhu Y."/>
            <person name="Hemphill L."/>
            <person name="Shang Y."/>
            <person name="Youmans B."/>
            <person name="Ayvaz T."/>
            <person name="Ross M."/>
            <person name="Santibanez J."/>
            <person name="Aqrawi P."/>
            <person name="Gross S."/>
            <person name="Joshi V."/>
            <person name="Fowler G."/>
            <person name="Nazareth L."/>
            <person name="Reid J."/>
            <person name="Worley K."/>
            <person name="Petrosino J."/>
            <person name="Highlander S."/>
            <person name="Gibbs R."/>
        </authorList>
    </citation>
    <scope>NUCLEOTIDE SEQUENCE [LARGE SCALE GENOMIC DNA]</scope>
    <source>
        <strain evidence="2 3">DSM 16608</strain>
    </source>
</reference>
<proteinExistence type="predicted"/>
<feature type="compositionally biased region" description="Basic residues" evidence="1">
    <location>
        <begin position="1"/>
        <end position="10"/>
    </location>
</feature>
<evidence type="ECO:0000313" key="3">
    <source>
        <dbReference type="Proteomes" id="UP000005697"/>
    </source>
</evidence>
<dbReference type="HOGENOM" id="CLU_3064793_0_0_10"/>
<feature type="region of interest" description="Disordered" evidence="1">
    <location>
        <begin position="1"/>
        <end position="53"/>
    </location>
</feature>
<feature type="compositionally biased region" description="Basic and acidic residues" evidence="1">
    <location>
        <begin position="19"/>
        <end position="28"/>
    </location>
</feature>
<comment type="caution">
    <text evidence="2">The sequence shown here is derived from an EMBL/GenBank/DDBJ whole genome shotgun (WGS) entry which is preliminary data.</text>
</comment>
<accession>F0F8Y3</accession>
<dbReference type="AlphaFoldDB" id="F0F8Y3"/>
<organism evidence="2 3">
    <name type="scientific">Prevotella multiformis DSM 16608</name>
    <dbReference type="NCBI Taxonomy" id="888743"/>
    <lineage>
        <taxon>Bacteria</taxon>
        <taxon>Pseudomonadati</taxon>
        <taxon>Bacteroidota</taxon>
        <taxon>Bacteroidia</taxon>
        <taxon>Bacteroidales</taxon>
        <taxon>Prevotellaceae</taxon>
        <taxon>Prevotella</taxon>
    </lineage>
</organism>
<keyword evidence="3" id="KW-1185">Reference proteome</keyword>
<gene>
    <name evidence="2" type="ORF">HMPREF9141_2050</name>
</gene>
<dbReference type="Proteomes" id="UP000005697">
    <property type="component" value="Unassembled WGS sequence"/>
</dbReference>
<dbReference type="EMBL" id="AEWX01000027">
    <property type="protein sequence ID" value="EGC19510.1"/>
    <property type="molecule type" value="Genomic_DNA"/>
</dbReference>
<evidence type="ECO:0000313" key="2">
    <source>
        <dbReference type="EMBL" id="EGC19510.1"/>
    </source>
</evidence>
<evidence type="ECO:0000256" key="1">
    <source>
        <dbReference type="SAM" id="MobiDB-lite"/>
    </source>
</evidence>
<dbReference type="STRING" id="888743.HMPREF9141_2050"/>
<name>F0F8Y3_9BACT</name>